<protein>
    <recommendedName>
        <fullName evidence="10">Probable inosine/xanthosine triphosphatase</fullName>
        <shortName evidence="10">ITPase/XTPase</shortName>
        <ecNumber evidence="10">3.6.1.73</ecNumber>
    </recommendedName>
    <alternativeName>
        <fullName evidence="10">Non-canonical purine NTP phosphatase</fullName>
    </alternativeName>
    <alternativeName>
        <fullName evidence="10">Non-standard purine NTP phosphatase</fullName>
    </alternativeName>
    <alternativeName>
        <fullName evidence="10">Nucleoside-triphosphate phosphatase</fullName>
        <shortName evidence="10">NTPase</shortName>
    </alternativeName>
</protein>
<comment type="cofactor">
    <cofactor evidence="1">
        <name>Mn(2+)</name>
        <dbReference type="ChEBI" id="CHEBI:29035"/>
    </cofactor>
</comment>
<evidence type="ECO:0000256" key="1">
    <source>
        <dbReference type="ARBA" id="ARBA00001936"/>
    </source>
</evidence>
<dbReference type="OrthoDB" id="164951at2"/>
<name>A0A4S4C2S6_9BACI</name>
<comment type="caution">
    <text evidence="10">Lacks conserved residue(s) required for the propagation of feature annotation.</text>
</comment>
<evidence type="ECO:0000256" key="4">
    <source>
        <dbReference type="ARBA" id="ARBA00022801"/>
    </source>
</evidence>
<evidence type="ECO:0000256" key="10">
    <source>
        <dbReference type="HAMAP-Rule" id="MF_00648"/>
    </source>
</evidence>
<keyword evidence="6 10" id="KW-0546">Nucleotide metabolism</keyword>
<evidence type="ECO:0000256" key="6">
    <source>
        <dbReference type="ARBA" id="ARBA00023080"/>
    </source>
</evidence>
<evidence type="ECO:0000256" key="5">
    <source>
        <dbReference type="ARBA" id="ARBA00022842"/>
    </source>
</evidence>
<comment type="function">
    <text evidence="10">Phosphatase that hydrolyzes non-canonical purine nucleotides such as XTP and ITP to their respective diphosphate derivatives. Probably excludes non-canonical purines from DNA/RNA precursor pool, thus preventing their incorporation into DNA/RNA and avoiding chromosomal lesions.</text>
</comment>
<evidence type="ECO:0000313" key="12">
    <source>
        <dbReference type="EMBL" id="THF81994.1"/>
    </source>
</evidence>
<dbReference type="InterPro" id="IPR050299">
    <property type="entry name" value="YjjX_NTPase"/>
</dbReference>
<keyword evidence="5 10" id="KW-0460">Magnesium</keyword>
<comment type="catalytic activity">
    <reaction evidence="8 10">
        <text>ITP + H2O = IDP + phosphate + H(+)</text>
        <dbReference type="Rhea" id="RHEA:28330"/>
        <dbReference type="ChEBI" id="CHEBI:15377"/>
        <dbReference type="ChEBI" id="CHEBI:15378"/>
        <dbReference type="ChEBI" id="CHEBI:43474"/>
        <dbReference type="ChEBI" id="CHEBI:58280"/>
        <dbReference type="ChEBI" id="CHEBI:61402"/>
        <dbReference type="EC" id="3.6.1.73"/>
    </reaction>
</comment>
<evidence type="ECO:0000313" key="13">
    <source>
        <dbReference type="Proteomes" id="UP000310334"/>
    </source>
</evidence>
<dbReference type="GO" id="GO:0103023">
    <property type="term" value="F:ITPase activity"/>
    <property type="evidence" value="ECO:0007669"/>
    <property type="project" value="UniProtKB-EC"/>
</dbReference>
<evidence type="ECO:0000259" key="11">
    <source>
        <dbReference type="Pfam" id="PF01931"/>
    </source>
</evidence>
<comment type="caution">
    <text evidence="12">The sequence shown here is derived from an EMBL/GenBank/DDBJ whole genome shotgun (WGS) entry which is preliminary data.</text>
</comment>
<dbReference type="Gene3D" id="3.90.950.10">
    <property type="match status" value="1"/>
</dbReference>
<comment type="cofactor">
    <cofactor evidence="10">
        <name>Mg(2+)</name>
        <dbReference type="ChEBI" id="CHEBI:18420"/>
    </cofactor>
    <cofactor evidence="10">
        <name>Mn(2+)</name>
        <dbReference type="ChEBI" id="CHEBI:29035"/>
    </cofactor>
    <text evidence="10">Binds 1 divalent metal cation per subunit; can use either Mg(2+) or Mn(2+).</text>
</comment>
<dbReference type="RefSeq" id="WP_136352078.1">
    <property type="nucleotide sequence ID" value="NZ_CP046266.1"/>
</dbReference>
<comment type="subunit">
    <text evidence="10">Homodimer.</text>
</comment>
<reference evidence="12 13" key="1">
    <citation type="submission" date="2019-04" db="EMBL/GenBank/DDBJ databases">
        <title>Bacillus sediminilitoris sp. nov., isolated from a tidal flat sediment on the East China Sea.</title>
        <authorList>
            <person name="Wei Y."/>
            <person name="Mao H."/>
            <person name="Fang J."/>
        </authorList>
    </citation>
    <scope>NUCLEOTIDE SEQUENCE [LARGE SCALE GENOMIC DNA]</scope>
    <source>
        <strain evidence="12 13">DSL-17</strain>
    </source>
</reference>
<dbReference type="HAMAP" id="MF_00648">
    <property type="entry name" value="Non_canon_purine_NTPase_YjjX"/>
    <property type="match status" value="1"/>
</dbReference>
<keyword evidence="4 10" id="KW-0378">Hydrolase</keyword>
<dbReference type="InterPro" id="IPR002786">
    <property type="entry name" value="Non_canon_purine_NTPase"/>
</dbReference>
<accession>A0A4S4C2S6</accession>
<dbReference type="EMBL" id="SSNT01000003">
    <property type="protein sequence ID" value="THF81994.1"/>
    <property type="molecule type" value="Genomic_DNA"/>
</dbReference>
<dbReference type="GO" id="GO:0009117">
    <property type="term" value="P:nucleotide metabolic process"/>
    <property type="evidence" value="ECO:0007669"/>
    <property type="project" value="UniProtKB-KW"/>
</dbReference>
<dbReference type="PANTHER" id="PTHR34699">
    <property type="match status" value="1"/>
</dbReference>
<dbReference type="GO" id="GO:0000166">
    <property type="term" value="F:nucleotide binding"/>
    <property type="evidence" value="ECO:0007669"/>
    <property type="project" value="UniProtKB-KW"/>
</dbReference>
<evidence type="ECO:0000256" key="7">
    <source>
        <dbReference type="ARBA" id="ARBA00023211"/>
    </source>
</evidence>
<keyword evidence="13" id="KW-1185">Reference proteome</keyword>
<dbReference type="NCBIfam" id="NF002850">
    <property type="entry name" value="PRK03114.1"/>
    <property type="match status" value="1"/>
</dbReference>
<comment type="catalytic activity">
    <reaction evidence="9 10">
        <text>XTP + H2O = XDP + phosphate + H(+)</text>
        <dbReference type="Rhea" id="RHEA:28406"/>
        <dbReference type="ChEBI" id="CHEBI:15377"/>
        <dbReference type="ChEBI" id="CHEBI:15378"/>
        <dbReference type="ChEBI" id="CHEBI:43474"/>
        <dbReference type="ChEBI" id="CHEBI:59884"/>
        <dbReference type="ChEBI" id="CHEBI:61314"/>
        <dbReference type="EC" id="3.6.1.73"/>
    </reaction>
</comment>
<keyword evidence="7 10" id="KW-0464">Manganese</keyword>
<dbReference type="InterPro" id="IPR029001">
    <property type="entry name" value="ITPase-like_fam"/>
</dbReference>
<dbReference type="GO" id="GO:0046872">
    <property type="term" value="F:metal ion binding"/>
    <property type="evidence" value="ECO:0007669"/>
    <property type="project" value="UniProtKB-KW"/>
</dbReference>
<evidence type="ECO:0000256" key="3">
    <source>
        <dbReference type="ARBA" id="ARBA00022741"/>
    </source>
</evidence>
<evidence type="ECO:0000256" key="2">
    <source>
        <dbReference type="ARBA" id="ARBA00022723"/>
    </source>
</evidence>
<evidence type="ECO:0000256" key="9">
    <source>
        <dbReference type="ARBA" id="ARBA00048781"/>
    </source>
</evidence>
<organism evidence="12 13">
    <name type="scientific">Metabacillus sediminilitoris</name>
    <dbReference type="NCBI Taxonomy" id="2567941"/>
    <lineage>
        <taxon>Bacteria</taxon>
        <taxon>Bacillati</taxon>
        <taxon>Bacillota</taxon>
        <taxon>Bacilli</taxon>
        <taxon>Bacillales</taxon>
        <taxon>Bacillaceae</taxon>
        <taxon>Metabacillus</taxon>
    </lineage>
</organism>
<proteinExistence type="inferred from homology"/>
<dbReference type="AlphaFoldDB" id="A0A4S4C2S6"/>
<keyword evidence="2 10" id="KW-0479">Metal-binding</keyword>
<dbReference type="Pfam" id="PF01931">
    <property type="entry name" value="NTPase_I-T"/>
    <property type="match status" value="1"/>
</dbReference>
<dbReference type="InterPro" id="IPR026533">
    <property type="entry name" value="NTPase/PRRC1"/>
</dbReference>
<dbReference type="SUPFAM" id="SSF52972">
    <property type="entry name" value="ITPase-like"/>
    <property type="match status" value="1"/>
</dbReference>
<sequence>MLIAIGTKNPTKVNAVKSAFAPYISGEFIATKVSSNVSAQPLTDEETMTGAINRAKNALEAENAQIGVGLEGGVVKNEMGIFLCNWGAIIDKQLQPIVAGGARILIPEEIGNEVFAGKELGDIMEQFAKKNVSQNEGAIGIFTNGTVDRTEMFTQLSKLLVGQFLYEQGNGLAAYRLHKRGK</sequence>
<dbReference type="PANTHER" id="PTHR34699:SF2">
    <property type="entry name" value="NON-CANONICAL PURINE NTP PHOSPHATASE_PRRC1 DOMAIN-CONTAINING PROTEIN"/>
    <property type="match status" value="1"/>
</dbReference>
<feature type="domain" description="Non-canonical purine NTP phosphatase/PRRC1" evidence="11">
    <location>
        <begin position="6"/>
        <end position="155"/>
    </location>
</feature>
<comment type="similarity">
    <text evidence="10">Belongs to the YjjX NTPase family.</text>
</comment>
<dbReference type="EC" id="3.6.1.73" evidence="10"/>
<keyword evidence="3 10" id="KW-0547">Nucleotide-binding</keyword>
<evidence type="ECO:0000256" key="8">
    <source>
        <dbReference type="ARBA" id="ARBA00048174"/>
    </source>
</evidence>
<dbReference type="Proteomes" id="UP000310334">
    <property type="component" value="Unassembled WGS sequence"/>
</dbReference>
<gene>
    <name evidence="12" type="ORF">E6W99_04925</name>
</gene>